<feature type="compositionally biased region" description="Polar residues" evidence="1">
    <location>
        <begin position="305"/>
        <end position="346"/>
    </location>
</feature>
<evidence type="ECO:0000313" key="2">
    <source>
        <dbReference type="EMBL" id="KAK7100016.1"/>
    </source>
</evidence>
<dbReference type="Proteomes" id="UP001374579">
    <property type="component" value="Unassembled WGS sequence"/>
</dbReference>
<feature type="region of interest" description="Disordered" evidence="1">
    <location>
        <begin position="605"/>
        <end position="629"/>
    </location>
</feature>
<gene>
    <name evidence="2" type="ORF">V1264_023029</name>
</gene>
<evidence type="ECO:0000313" key="3">
    <source>
        <dbReference type="Proteomes" id="UP001374579"/>
    </source>
</evidence>
<feature type="region of interest" description="Disordered" evidence="1">
    <location>
        <begin position="773"/>
        <end position="801"/>
    </location>
</feature>
<name>A0AAN9B669_9CAEN</name>
<dbReference type="PANTHER" id="PTHR43049:SF1">
    <property type="entry name" value="EARLY ENDOSOME ANTIGEN"/>
    <property type="match status" value="1"/>
</dbReference>
<organism evidence="2 3">
    <name type="scientific">Littorina saxatilis</name>
    <dbReference type="NCBI Taxonomy" id="31220"/>
    <lineage>
        <taxon>Eukaryota</taxon>
        <taxon>Metazoa</taxon>
        <taxon>Spiralia</taxon>
        <taxon>Lophotrochozoa</taxon>
        <taxon>Mollusca</taxon>
        <taxon>Gastropoda</taxon>
        <taxon>Caenogastropoda</taxon>
        <taxon>Littorinimorpha</taxon>
        <taxon>Littorinoidea</taxon>
        <taxon>Littorinidae</taxon>
        <taxon>Littorina</taxon>
    </lineage>
</organism>
<dbReference type="AlphaFoldDB" id="A0AAN9B669"/>
<keyword evidence="3" id="KW-1185">Reference proteome</keyword>
<feature type="compositionally biased region" description="Basic and acidic residues" evidence="1">
    <location>
        <begin position="293"/>
        <end position="303"/>
    </location>
</feature>
<proteinExistence type="predicted"/>
<accession>A0AAN9B669</accession>
<feature type="compositionally biased region" description="Basic and acidic residues" evidence="1">
    <location>
        <begin position="773"/>
        <end position="795"/>
    </location>
</feature>
<feature type="region of interest" description="Disordered" evidence="1">
    <location>
        <begin position="368"/>
        <end position="391"/>
    </location>
</feature>
<evidence type="ECO:0000256" key="1">
    <source>
        <dbReference type="SAM" id="MobiDB-lite"/>
    </source>
</evidence>
<dbReference type="EMBL" id="JBAMIC010000011">
    <property type="protein sequence ID" value="KAK7100016.1"/>
    <property type="molecule type" value="Genomic_DNA"/>
</dbReference>
<dbReference type="PANTHER" id="PTHR43049">
    <property type="entry name" value="EARLY ENDOSOME ANTIGEN"/>
    <property type="match status" value="1"/>
</dbReference>
<sequence>MASSLRRTGPTTRGQIQSLYTRLKKTEDIAKRMQDFICESSRPVHPEDMPARKDKLGKMLREYKRHESCTLGLQNEVEKAQGNCPKEDLKKLSEYHAKLFKTEKFAKIGDMLRARATVYGEWTTHTEGHEAAQAQLHEIRERLSSSDVQTEEVFQMMAEVQVLLGKRREEATSLCERMKSTQLCVKDPVSKRCTLLQDNIQELERLCGELESMAQTTLPPALCKLGTPAGYRHDSPGNLLRRSLSARRSRKNRGGRIFRVTLRNSDVADDIEIALCRHASRTSSGCSGLARHGSADSDTELHSAPHQNPDSAASSQNSEVLCQSQEDATPAAVNTPSSQQRSTSGTGAYCPLNIGHVSKVAITVHESVSEDSPRLPEEDDSVFDSNSLSVSPTSGLLGLPVNIGRADTVAINMTNASARFDWSETSKESSAQQKKDKGRIRKIQDDIRRLSQKIETDITDRHTDLITDRHTDLISQMVQLVKDRENKEEHLRKLTEKECVVIYYLRPKEEDVKTLRDRHTSLQDKELTILADALYKRFTIRLLAISQDFVFFLDVPHTQAQALITNLSTILDMIQDILFKDFNHTVAWQPLSVCNPWDVWKMGKQQQQQQQQQQQKGSKKEVEGDDWKRKTSKVQCTTERLEALLQQEKQQVETKEKQIQALQRKVSENTEQEFTLERLTSLLEKEKQEGASKDELIQELQARLAEMKDLQVHLEREQENVAASGLIQELKARLQEAASVLAQQCKERDEERKEKNKELEKFMQLIKDLDGRNTKLEKQLQEERDARQQLEEEKKRKTLQN</sequence>
<comment type="caution">
    <text evidence="2">The sequence shown here is derived from an EMBL/GenBank/DDBJ whole genome shotgun (WGS) entry which is preliminary data.</text>
</comment>
<protein>
    <submittedName>
        <fullName evidence="2">Uncharacterized protein</fullName>
    </submittedName>
</protein>
<feature type="compositionally biased region" description="Low complexity" evidence="1">
    <location>
        <begin position="605"/>
        <end position="615"/>
    </location>
</feature>
<reference evidence="2 3" key="1">
    <citation type="submission" date="2024-02" db="EMBL/GenBank/DDBJ databases">
        <title>Chromosome-scale genome assembly of the rough periwinkle Littorina saxatilis.</title>
        <authorList>
            <person name="De Jode A."/>
            <person name="Faria R."/>
            <person name="Formenti G."/>
            <person name="Sims Y."/>
            <person name="Smith T.P."/>
            <person name="Tracey A."/>
            <person name="Wood J.M.D."/>
            <person name="Zagrodzka Z.B."/>
            <person name="Johannesson K."/>
            <person name="Butlin R.K."/>
            <person name="Leder E.H."/>
        </authorList>
    </citation>
    <scope>NUCLEOTIDE SEQUENCE [LARGE SCALE GENOMIC DNA]</scope>
    <source>
        <strain evidence="2">Snail1</strain>
        <tissue evidence="2">Muscle</tissue>
    </source>
</reference>
<feature type="compositionally biased region" description="Basic and acidic residues" evidence="1">
    <location>
        <begin position="618"/>
        <end position="629"/>
    </location>
</feature>
<feature type="region of interest" description="Disordered" evidence="1">
    <location>
        <begin position="283"/>
        <end position="347"/>
    </location>
</feature>